<comment type="caution">
    <text evidence="1">The sequence shown here is derived from an EMBL/GenBank/DDBJ whole genome shotgun (WGS) entry which is preliminary data.</text>
</comment>
<evidence type="ECO:0000313" key="1">
    <source>
        <dbReference type="EMBL" id="KAF7302476.1"/>
    </source>
</evidence>
<gene>
    <name evidence="1" type="ORF">HMN09_00881900</name>
</gene>
<organism evidence="1 2">
    <name type="scientific">Mycena chlorophos</name>
    <name type="common">Agaric fungus</name>
    <name type="synonym">Agaricus chlorophos</name>
    <dbReference type="NCBI Taxonomy" id="658473"/>
    <lineage>
        <taxon>Eukaryota</taxon>
        <taxon>Fungi</taxon>
        <taxon>Dikarya</taxon>
        <taxon>Basidiomycota</taxon>
        <taxon>Agaricomycotina</taxon>
        <taxon>Agaricomycetes</taxon>
        <taxon>Agaricomycetidae</taxon>
        <taxon>Agaricales</taxon>
        <taxon>Marasmiineae</taxon>
        <taxon>Mycenaceae</taxon>
        <taxon>Mycena</taxon>
    </lineage>
</organism>
<protein>
    <submittedName>
        <fullName evidence="1">Uncharacterized protein</fullName>
    </submittedName>
</protein>
<accession>A0A8H6W4E9</accession>
<dbReference type="OrthoDB" id="3218065at2759"/>
<evidence type="ECO:0000313" key="2">
    <source>
        <dbReference type="Proteomes" id="UP000613580"/>
    </source>
</evidence>
<dbReference type="Proteomes" id="UP000613580">
    <property type="component" value="Unassembled WGS sequence"/>
</dbReference>
<sequence>MTLLSEMPFGLISNELDPKTAREYAEHITEKEMPEGLREYVEKTLLPRLQLKKTGKGFSLSTMRRVLIREGFTYTQHKKAVYYDGHERPM</sequence>
<name>A0A8H6W4E9_MYCCL</name>
<reference evidence="1" key="1">
    <citation type="submission" date="2020-05" db="EMBL/GenBank/DDBJ databases">
        <title>Mycena genomes resolve the evolution of fungal bioluminescence.</title>
        <authorList>
            <person name="Tsai I.J."/>
        </authorList>
    </citation>
    <scope>NUCLEOTIDE SEQUENCE</scope>
    <source>
        <strain evidence="1">110903Hualien_Pintung</strain>
    </source>
</reference>
<dbReference type="AlphaFoldDB" id="A0A8H6W4E9"/>
<proteinExistence type="predicted"/>
<keyword evidence="2" id="KW-1185">Reference proteome</keyword>
<dbReference type="EMBL" id="JACAZE010000012">
    <property type="protein sequence ID" value="KAF7302476.1"/>
    <property type="molecule type" value="Genomic_DNA"/>
</dbReference>